<name>A0A0K9PWI0_ZOSMR</name>
<dbReference type="InterPro" id="IPR029044">
    <property type="entry name" value="Nucleotide-diphossugar_trans"/>
</dbReference>
<evidence type="ECO:0000313" key="2">
    <source>
        <dbReference type="Proteomes" id="UP000036987"/>
    </source>
</evidence>
<proteinExistence type="predicted"/>
<evidence type="ECO:0000313" key="1">
    <source>
        <dbReference type="EMBL" id="KMZ73351.1"/>
    </source>
</evidence>
<organism evidence="1 2">
    <name type="scientific">Zostera marina</name>
    <name type="common">Eelgrass</name>
    <dbReference type="NCBI Taxonomy" id="29655"/>
    <lineage>
        <taxon>Eukaryota</taxon>
        <taxon>Viridiplantae</taxon>
        <taxon>Streptophyta</taxon>
        <taxon>Embryophyta</taxon>
        <taxon>Tracheophyta</taxon>
        <taxon>Spermatophyta</taxon>
        <taxon>Magnoliopsida</taxon>
        <taxon>Liliopsida</taxon>
        <taxon>Zosteraceae</taxon>
        <taxon>Zostera</taxon>
    </lineage>
</organism>
<dbReference type="AlphaFoldDB" id="A0A0K9PWI0"/>
<gene>
    <name evidence="1" type="ORF">ZOSMA_14G01150</name>
</gene>
<dbReference type="PANTHER" id="PTHR35723">
    <property type="entry name" value="POLYPHOSPHATIDYLINOSITOL PHOSPHATASE"/>
    <property type="match status" value="1"/>
</dbReference>
<accession>A0A0K9PWI0</accession>
<dbReference type="SUPFAM" id="SSF53448">
    <property type="entry name" value="Nucleotide-diphospho-sugar transferases"/>
    <property type="match status" value="1"/>
</dbReference>
<sequence length="416" mass="47592">MSSFEVLNYRIKSKSPLFVGMKLPICRRRRIGLLLVVPLLVILFHFNTVTELYRQDLFYKREGKMSRKSDHLILGPAAGQGLSDRIQCQGTRALNKAHMNTTVANSINKVSFVTVFTFYNDTSPPILLPLLSSSSDRVSVANASYDKKERSLAILGAFIDFIQVSMPKSEVLILSDPSSKFPLKRENVFVIPIQGDYSRDRLMLQRIKSYIFFLERRYEEHQERSNDMGLNHYIFTDSDIAIVDDLEPIFQEYPDFDLALTFRNNKKQPLNSGIIAVRGTLDSILKAKVFLESVLEVYTSRYIKASRMLGDQLALAWFVKSHLSLDDATIFKNTSPFSNEINGATVLFLPCLIYNWTPPEGSGQFHGMPLDVKVVHFKGSRKRLMLEAWHFFNSTSKHIPNMLCLILMSGRTKYDF</sequence>
<dbReference type="OMA" id="IQVTMPK"/>
<comment type="caution">
    <text evidence="1">The sequence shown here is derived from an EMBL/GenBank/DDBJ whole genome shotgun (WGS) entry which is preliminary data.</text>
</comment>
<dbReference type="OrthoDB" id="419694at2759"/>
<dbReference type="EMBL" id="LFYR01000585">
    <property type="protein sequence ID" value="KMZ73351.1"/>
    <property type="molecule type" value="Genomic_DNA"/>
</dbReference>
<protein>
    <submittedName>
        <fullName evidence="1">Uncharacterized protein</fullName>
    </submittedName>
</protein>
<reference evidence="2" key="1">
    <citation type="journal article" date="2016" name="Nature">
        <title>The genome of the seagrass Zostera marina reveals angiosperm adaptation to the sea.</title>
        <authorList>
            <person name="Olsen J.L."/>
            <person name="Rouze P."/>
            <person name="Verhelst B."/>
            <person name="Lin Y.-C."/>
            <person name="Bayer T."/>
            <person name="Collen J."/>
            <person name="Dattolo E."/>
            <person name="De Paoli E."/>
            <person name="Dittami S."/>
            <person name="Maumus F."/>
            <person name="Michel G."/>
            <person name="Kersting A."/>
            <person name="Lauritano C."/>
            <person name="Lohaus R."/>
            <person name="Toepel M."/>
            <person name="Tonon T."/>
            <person name="Vanneste K."/>
            <person name="Amirebrahimi M."/>
            <person name="Brakel J."/>
            <person name="Bostroem C."/>
            <person name="Chovatia M."/>
            <person name="Grimwood J."/>
            <person name="Jenkins J.W."/>
            <person name="Jueterbock A."/>
            <person name="Mraz A."/>
            <person name="Stam W.T."/>
            <person name="Tice H."/>
            <person name="Bornberg-Bauer E."/>
            <person name="Green P.J."/>
            <person name="Pearson G.A."/>
            <person name="Procaccini G."/>
            <person name="Duarte C.M."/>
            <person name="Schmutz J."/>
            <person name="Reusch T.B.H."/>
            <person name="Van de Peer Y."/>
        </authorList>
    </citation>
    <scope>NUCLEOTIDE SEQUENCE [LARGE SCALE GENOMIC DNA]</scope>
    <source>
        <strain evidence="2">cv. Finnish</strain>
    </source>
</reference>
<dbReference type="Proteomes" id="UP000036987">
    <property type="component" value="Unassembled WGS sequence"/>
</dbReference>
<keyword evidence="2" id="KW-1185">Reference proteome</keyword>